<evidence type="ECO:0000256" key="7">
    <source>
        <dbReference type="ARBA" id="ARBA00022840"/>
    </source>
</evidence>
<accession>A0A2A2TB15</accession>
<evidence type="ECO:0000256" key="8">
    <source>
        <dbReference type="ARBA" id="ARBA00023012"/>
    </source>
</evidence>
<dbReference type="InterPro" id="IPR005467">
    <property type="entry name" value="His_kinase_dom"/>
</dbReference>
<dbReference type="InterPro" id="IPR004358">
    <property type="entry name" value="Sig_transdc_His_kin-like_C"/>
</dbReference>
<gene>
    <name evidence="11" type="ORF">CK510_28045</name>
</gene>
<evidence type="ECO:0000256" key="6">
    <source>
        <dbReference type="ARBA" id="ARBA00022777"/>
    </source>
</evidence>
<keyword evidence="5" id="KW-0547">Nucleotide-binding</keyword>
<evidence type="ECO:0000259" key="10">
    <source>
        <dbReference type="PROSITE" id="PS50109"/>
    </source>
</evidence>
<dbReference type="SUPFAM" id="SSF47384">
    <property type="entry name" value="Homodimeric domain of signal transducing histidine kinase"/>
    <property type="match status" value="1"/>
</dbReference>
<comment type="catalytic activity">
    <reaction evidence="1">
        <text>ATP + protein L-histidine = ADP + protein N-phospho-L-histidine.</text>
        <dbReference type="EC" id="2.7.13.3"/>
    </reaction>
</comment>
<proteinExistence type="predicted"/>
<reference evidence="11 12" key="1">
    <citation type="submission" date="2017-08" db="EMBL/GenBank/DDBJ databases">
        <title>Draft genome sequence of filamentous cyanobacterium Calothrix elsteri CCALA 953.</title>
        <authorList>
            <person name="Gagunashvili A.N."/>
            <person name="Elster J."/>
            <person name="Andresson O.S."/>
        </authorList>
    </citation>
    <scope>NUCLEOTIDE SEQUENCE [LARGE SCALE GENOMIC DNA]</scope>
    <source>
        <strain evidence="11 12">CCALA 953</strain>
    </source>
</reference>
<dbReference type="SMART" id="SM00387">
    <property type="entry name" value="HATPase_c"/>
    <property type="match status" value="1"/>
</dbReference>
<keyword evidence="3" id="KW-0597">Phosphoprotein</keyword>
<evidence type="ECO:0000256" key="3">
    <source>
        <dbReference type="ARBA" id="ARBA00022553"/>
    </source>
</evidence>
<keyword evidence="4" id="KW-0808">Transferase</keyword>
<dbReference type="InterPro" id="IPR003594">
    <property type="entry name" value="HATPase_dom"/>
</dbReference>
<dbReference type="CDD" id="cd00082">
    <property type="entry name" value="HisKA"/>
    <property type="match status" value="1"/>
</dbReference>
<dbReference type="PROSITE" id="PS50109">
    <property type="entry name" value="HIS_KIN"/>
    <property type="match status" value="1"/>
</dbReference>
<keyword evidence="7" id="KW-0067">ATP-binding</keyword>
<dbReference type="InterPro" id="IPR003661">
    <property type="entry name" value="HisK_dim/P_dom"/>
</dbReference>
<feature type="coiled-coil region" evidence="9">
    <location>
        <begin position="10"/>
        <end position="86"/>
    </location>
</feature>
<dbReference type="PANTHER" id="PTHR43065:SF10">
    <property type="entry name" value="PEROXIDE STRESS-ACTIVATED HISTIDINE KINASE MAK3"/>
    <property type="match status" value="1"/>
</dbReference>
<dbReference type="EC" id="2.7.13.3" evidence="2"/>
<evidence type="ECO:0000256" key="2">
    <source>
        <dbReference type="ARBA" id="ARBA00012438"/>
    </source>
</evidence>
<protein>
    <recommendedName>
        <fullName evidence="2">histidine kinase</fullName>
        <ecNumber evidence="2">2.7.13.3</ecNumber>
    </recommendedName>
</protein>
<dbReference type="GO" id="GO:0000155">
    <property type="term" value="F:phosphorelay sensor kinase activity"/>
    <property type="evidence" value="ECO:0007669"/>
    <property type="project" value="InterPro"/>
</dbReference>
<dbReference type="EMBL" id="NTFS01000544">
    <property type="protein sequence ID" value="PAX49064.1"/>
    <property type="molecule type" value="Genomic_DNA"/>
</dbReference>
<keyword evidence="8" id="KW-0902">Two-component regulatory system</keyword>
<dbReference type="Gene3D" id="3.30.565.10">
    <property type="entry name" value="Histidine kinase-like ATPase, C-terminal domain"/>
    <property type="match status" value="1"/>
</dbReference>
<dbReference type="SUPFAM" id="SSF55874">
    <property type="entry name" value="ATPase domain of HSP90 chaperone/DNA topoisomerase II/histidine kinase"/>
    <property type="match status" value="1"/>
</dbReference>
<name>A0A2A2TB15_9CYAN</name>
<comment type="caution">
    <text evidence="11">The sequence shown here is derived from an EMBL/GenBank/DDBJ whole genome shotgun (WGS) entry which is preliminary data.</text>
</comment>
<keyword evidence="6 11" id="KW-0418">Kinase</keyword>
<dbReference type="RefSeq" id="WP_095724771.1">
    <property type="nucleotide sequence ID" value="NZ_NTFS01000544.1"/>
</dbReference>
<evidence type="ECO:0000313" key="11">
    <source>
        <dbReference type="EMBL" id="PAX49064.1"/>
    </source>
</evidence>
<dbReference type="Gene3D" id="1.10.287.130">
    <property type="match status" value="1"/>
</dbReference>
<evidence type="ECO:0000256" key="5">
    <source>
        <dbReference type="ARBA" id="ARBA00022741"/>
    </source>
</evidence>
<evidence type="ECO:0000256" key="4">
    <source>
        <dbReference type="ARBA" id="ARBA00022679"/>
    </source>
</evidence>
<evidence type="ECO:0000313" key="12">
    <source>
        <dbReference type="Proteomes" id="UP000218238"/>
    </source>
</evidence>
<keyword evidence="9" id="KW-0175">Coiled coil</keyword>
<evidence type="ECO:0000256" key="9">
    <source>
        <dbReference type="SAM" id="Coils"/>
    </source>
</evidence>
<dbReference type="OrthoDB" id="5401154at2"/>
<feature type="domain" description="Histidine kinase" evidence="10">
    <location>
        <begin position="95"/>
        <end position="355"/>
    </location>
</feature>
<evidence type="ECO:0000256" key="1">
    <source>
        <dbReference type="ARBA" id="ARBA00000085"/>
    </source>
</evidence>
<sequence>MEPIDYENRIKELEKTVRILTKKLERSENDRTQLEEGGELKEYFLKSVIRELEESQSTLEKRTNELETTLKNLQALQAKLVESEKMSALGVMVAGIAHEINNPVSFIYGNLVHANNYFEDLLALLQLYQQYYPQPSLEIQKKIKTIELEFIVKDIDQIFKSMNMGAERISDIIKSLRNFSRLDEAKYKNVDIHQGIESTLVILNHRCKPTANLPKGIQIIRDYGKLPLIDCYPGQLNQVFMNIIANAIDALEENFNQNITLEGKHELTPFISISTQVANKNWAVIRITDNGKGIDETVHSRLFDPFFTTKEIGKGTGLGLAISYKIIVELHGGKLDCYSTPELGAEFVIKIPIQQS</sequence>
<dbReference type="PRINTS" id="PR00344">
    <property type="entry name" value="BCTRLSENSOR"/>
</dbReference>
<dbReference type="InterPro" id="IPR036890">
    <property type="entry name" value="HATPase_C_sf"/>
</dbReference>
<organism evidence="11 12">
    <name type="scientific">Brunnivagina elsteri CCALA 953</name>
    <dbReference type="NCBI Taxonomy" id="987040"/>
    <lineage>
        <taxon>Bacteria</taxon>
        <taxon>Bacillati</taxon>
        <taxon>Cyanobacteriota</taxon>
        <taxon>Cyanophyceae</taxon>
        <taxon>Nostocales</taxon>
        <taxon>Calotrichaceae</taxon>
        <taxon>Brunnivagina</taxon>
    </lineage>
</organism>
<dbReference type="GO" id="GO:0005524">
    <property type="term" value="F:ATP binding"/>
    <property type="evidence" value="ECO:0007669"/>
    <property type="project" value="UniProtKB-KW"/>
</dbReference>
<dbReference type="AlphaFoldDB" id="A0A2A2TB15"/>
<dbReference type="Proteomes" id="UP000218238">
    <property type="component" value="Unassembled WGS sequence"/>
</dbReference>
<dbReference type="InterPro" id="IPR036097">
    <property type="entry name" value="HisK_dim/P_sf"/>
</dbReference>
<dbReference type="PANTHER" id="PTHR43065">
    <property type="entry name" value="SENSOR HISTIDINE KINASE"/>
    <property type="match status" value="1"/>
</dbReference>
<keyword evidence="12" id="KW-1185">Reference proteome</keyword>
<dbReference type="Pfam" id="PF02518">
    <property type="entry name" value="HATPase_c"/>
    <property type="match status" value="1"/>
</dbReference>